<dbReference type="PANTHER" id="PTHR33375">
    <property type="entry name" value="CHROMOSOME-PARTITIONING PROTEIN PARB-RELATED"/>
    <property type="match status" value="1"/>
</dbReference>
<evidence type="ECO:0000256" key="4">
    <source>
        <dbReference type="SAM" id="MobiDB-lite"/>
    </source>
</evidence>
<evidence type="ECO:0000313" key="7">
    <source>
        <dbReference type="Proteomes" id="UP000270673"/>
    </source>
</evidence>
<dbReference type="GO" id="GO:0005694">
    <property type="term" value="C:chromosome"/>
    <property type="evidence" value="ECO:0007669"/>
    <property type="project" value="TreeGrafter"/>
</dbReference>
<accession>A0A3S9VNR8</accession>
<keyword evidence="3" id="KW-0238">DNA-binding</keyword>
<name>A0A3S9VNR8_9BACT</name>
<comment type="similarity">
    <text evidence="1">Belongs to the ParB family.</text>
</comment>
<dbReference type="SMART" id="SM00470">
    <property type="entry name" value="ParB"/>
    <property type="match status" value="1"/>
</dbReference>
<dbReference type="InterPro" id="IPR004437">
    <property type="entry name" value="ParB/RepB/Spo0J"/>
</dbReference>
<dbReference type="Pfam" id="PF02195">
    <property type="entry name" value="ParB_N"/>
    <property type="match status" value="1"/>
</dbReference>
<dbReference type="Gene3D" id="3.90.1530.30">
    <property type="match status" value="1"/>
</dbReference>
<dbReference type="FunFam" id="3.90.1530.30:FF:000001">
    <property type="entry name" value="Chromosome partitioning protein ParB"/>
    <property type="match status" value="1"/>
</dbReference>
<dbReference type="NCBIfam" id="TIGR00180">
    <property type="entry name" value="parB_part"/>
    <property type="match status" value="1"/>
</dbReference>
<keyword evidence="2" id="KW-0159">Chromosome partition</keyword>
<keyword evidence="7" id="KW-1185">Reference proteome</keyword>
<dbReference type="CDD" id="cd16393">
    <property type="entry name" value="SPO0J_N"/>
    <property type="match status" value="1"/>
</dbReference>
<evidence type="ECO:0000313" key="6">
    <source>
        <dbReference type="EMBL" id="AZS28202.1"/>
    </source>
</evidence>
<dbReference type="SUPFAM" id="SSF109709">
    <property type="entry name" value="KorB DNA-binding domain-like"/>
    <property type="match status" value="1"/>
</dbReference>
<dbReference type="KEGG" id="buy:D8S85_00630"/>
<evidence type="ECO:0000259" key="5">
    <source>
        <dbReference type="SMART" id="SM00470"/>
    </source>
</evidence>
<organism evidence="6 7">
    <name type="scientific">Butyricimonas faecalis</name>
    <dbReference type="NCBI Taxonomy" id="2093856"/>
    <lineage>
        <taxon>Bacteria</taxon>
        <taxon>Pseudomonadati</taxon>
        <taxon>Bacteroidota</taxon>
        <taxon>Bacteroidia</taxon>
        <taxon>Bacteroidales</taxon>
        <taxon>Odoribacteraceae</taxon>
        <taxon>Butyricimonas</taxon>
    </lineage>
</organism>
<evidence type="ECO:0000256" key="3">
    <source>
        <dbReference type="ARBA" id="ARBA00023125"/>
    </source>
</evidence>
<evidence type="ECO:0000256" key="2">
    <source>
        <dbReference type="ARBA" id="ARBA00022829"/>
    </source>
</evidence>
<dbReference type="InterPro" id="IPR057240">
    <property type="entry name" value="ParB_dimer_C"/>
</dbReference>
<dbReference type="AlphaFoldDB" id="A0A3S9VNR8"/>
<dbReference type="InterPro" id="IPR003115">
    <property type="entry name" value="ParB_N"/>
</dbReference>
<proteinExistence type="inferred from homology"/>
<dbReference type="GO" id="GO:0003677">
    <property type="term" value="F:DNA binding"/>
    <property type="evidence" value="ECO:0007669"/>
    <property type="project" value="UniProtKB-KW"/>
</dbReference>
<feature type="domain" description="ParB-like N-terminal" evidence="5">
    <location>
        <begin position="34"/>
        <end position="124"/>
    </location>
</feature>
<gene>
    <name evidence="6" type="ORF">D8S85_00630</name>
</gene>
<protein>
    <submittedName>
        <fullName evidence="6">ParB/RepB/Spo0J family partition protein</fullName>
    </submittedName>
</protein>
<dbReference type="InterPro" id="IPR036086">
    <property type="entry name" value="ParB/Sulfiredoxin_sf"/>
</dbReference>
<dbReference type="GO" id="GO:0007059">
    <property type="term" value="P:chromosome segregation"/>
    <property type="evidence" value="ECO:0007669"/>
    <property type="project" value="UniProtKB-KW"/>
</dbReference>
<dbReference type="SUPFAM" id="SSF110849">
    <property type="entry name" value="ParB/Sulfiredoxin"/>
    <property type="match status" value="1"/>
</dbReference>
<dbReference type="Pfam" id="PF17762">
    <property type="entry name" value="HTH_ParB"/>
    <property type="match status" value="1"/>
</dbReference>
<dbReference type="FunFam" id="1.10.10.2830:FF:000001">
    <property type="entry name" value="Chromosome partitioning protein ParB"/>
    <property type="match status" value="1"/>
</dbReference>
<dbReference type="InterPro" id="IPR050336">
    <property type="entry name" value="Chromosome_partition/occlusion"/>
</dbReference>
<feature type="region of interest" description="Disordered" evidence="4">
    <location>
        <begin position="18"/>
        <end position="49"/>
    </location>
</feature>
<reference evidence="6 7" key="1">
    <citation type="submission" date="2018-10" db="EMBL/GenBank/DDBJ databases">
        <title>Butyricimonas faecalis sp. nov., isolated from human faeces and emended description of the genus Butyricimonas.</title>
        <authorList>
            <person name="Le Roy T."/>
            <person name="Van der Smissen P."/>
            <person name="Paquot A."/>
            <person name="Delzenne N."/>
            <person name="Muccioli G."/>
            <person name="Collet J.-F."/>
            <person name="Cani P.D."/>
        </authorList>
    </citation>
    <scope>NUCLEOTIDE SEQUENCE [LARGE SCALE GENOMIC DNA]</scope>
    <source>
        <strain evidence="6 7">H184</strain>
    </source>
</reference>
<evidence type="ECO:0000256" key="1">
    <source>
        <dbReference type="ARBA" id="ARBA00006295"/>
    </source>
</evidence>
<dbReference type="Gene3D" id="1.10.10.2830">
    <property type="match status" value="1"/>
</dbReference>
<dbReference type="Proteomes" id="UP000270673">
    <property type="component" value="Chromosome"/>
</dbReference>
<sequence length="297" mass="33861">MAKKSALGKGLGALLSDAAEEAKPRGTASSALQEELKLSDIRPNPSQPRTVFDEEALHELAASIKAIGIVQPITVREVEDGKYEIVAGERRYRASKLAGLETIPAYIRKVEEESVLELALIENIQREDLNAIEIAISYERLIDECNLTQDALSERVGKKRTTISNYLRLLKLPAPIQLAIKERKISMGHARAIINIEDPETQYMVFEQIMKYDFSVRKVEEIVRELMKPEEEKEKKAERKRQPIEDYMELQTHLARYFGTKVDLKRNEKGRGKIVISFKSDSDLERIVELLDKVDKK</sequence>
<dbReference type="PANTHER" id="PTHR33375:SF1">
    <property type="entry name" value="CHROMOSOME-PARTITIONING PROTEIN PARB-RELATED"/>
    <property type="match status" value="1"/>
</dbReference>
<dbReference type="InterPro" id="IPR041468">
    <property type="entry name" value="HTH_ParB/Spo0J"/>
</dbReference>
<dbReference type="RefSeq" id="WP_106624341.1">
    <property type="nucleotide sequence ID" value="NZ_CP032819.1"/>
</dbReference>
<dbReference type="EMBL" id="CP032819">
    <property type="protein sequence ID" value="AZS28202.1"/>
    <property type="molecule type" value="Genomic_DNA"/>
</dbReference>
<dbReference type="GO" id="GO:0045881">
    <property type="term" value="P:positive regulation of sporulation resulting in formation of a cellular spore"/>
    <property type="evidence" value="ECO:0007669"/>
    <property type="project" value="TreeGrafter"/>
</dbReference>
<dbReference type="Pfam" id="PF23552">
    <property type="entry name" value="ParB_C"/>
    <property type="match status" value="1"/>
</dbReference>
<dbReference type="OrthoDB" id="9802051at2"/>